<dbReference type="InterPro" id="IPR000832">
    <property type="entry name" value="GPCR_2_secretin-like"/>
</dbReference>
<dbReference type="InterPro" id="IPR001879">
    <property type="entry name" value="GPCR_2_extracellular_dom"/>
</dbReference>
<dbReference type="SUPFAM" id="SSF82895">
    <property type="entry name" value="TSP-1 type 1 repeat"/>
    <property type="match status" value="4"/>
</dbReference>
<gene>
    <name evidence="17" type="primary">ADGRB1</name>
    <name evidence="17" type="synonym">LOC115579040</name>
</gene>
<dbReference type="Ensembl" id="ENSSAUT00010051399.1">
    <property type="protein sequence ID" value="ENSSAUP00010048860.1"/>
    <property type="gene ID" value="ENSSAUG00010020372.1"/>
</dbReference>
<keyword evidence="8" id="KW-1015">Disulfide bond</keyword>
<keyword evidence="4" id="KW-0677">Repeat</keyword>
<evidence type="ECO:0000256" key="3">
    <source>
        <dbReference type="ARBA" id="ARBA00022729"/>
    </source>
</evidence>
<feature type="chain" id="PRO_5025689299" evidence="14">
    <location>
        <begin position="24"/>
        <end position="1194"/>
    </location>
</feature>
<dbReference type="PRINTS" id="PR00249">
    <property type="entry name" value="GPCRSECRETIN"/>
</dbReference>
<keyword evidence="6" id="KW-0297">G-protein coupled receptor</keyword>
<dbReference type="FunFam" id="1.20.1070.10:FF:000048">
    <property type="entry name" value="Adhesion G protein-coupled receptor B1"/>
    <property type="match status" value="1"/>
</dbReference>
<dbReference type="Gene3D" id="4.10.1240.10">
    <property type="entry name" value="GPCR, family 2, extracellular hormone receptor domain"/>
    <property type="match status" value="1"/>
</dbReference>
<keyword evidence="2 13" id="KW-0812">Transmembrane</keyword>
<feature type="transmembrane region" description="Helical" evidence="13">
    <location>
        <begin position="585"/>
        <end position="610"/>
    </location>
</feature>
<dbReference type="GO" id="GO:0007166">
    <property type="term" value="P:cell surface receptor signaling pathway"/>
    <property type="evidence" value="ECO:0007669"/>
    <property type="project" value="InterPro"/>
</dbReference>
<evidence type="ECO:0000256" key="4">
    <source>
        <dbReference type="ARBA" id="ARBA00022737"/>
    </source>
</evidence>
<keyword evidence="7 13" id="KW-0472">Membrane</keyword>
<feature type="transmembrane region" description="Helical" evidence="13">
    <location>
        <begin position="622"/>
        <end position="639"/>
    </location>
</feature>
<dbReference type="GeneTree" id="ENSGT00940000157432"/>
<dbReference type="PRINTS" id="PR01705">
    <property type="entry name" value="TSP1REPEAT"/>
</dbReference>
<evidence type="ECO:0000256" key="1">
    <source>
        <dbReference type="ARBA" id="ARBA00004141"/>
    </source>
</evidence>
<evidence type="ECO:0000256" key="11">
    <source>
        <dbReference type="ARBA" id="ARBA00023224"/>
    </source>
</evidence>
<feature type="transmembrane region" description="Helical" evidence="13">
    <location>
        <begin position="763"/>
        <end position="785"/>
    </location>
</feature>
<dbReference type="Pfam" id="PF00002">
    <property type="entry name" value="7tm_2"/>
    <property type="match status" value="2"/>
</dbReference>
<dbReference type="SMART" id="SM00008">
    <property type="entry name" value="HormR"/>
    <property type="match status" value="1"/>
</dbReference>
<dbReference type="Pfam" id="PF19188">
    <property type="entry name" value="AGRB_N"/>
    <property type="match status" value="1"/>
</dbReference>
<dbReference type="InParanoid" id="A0A671XJ43"/>
<reference evidence="17" key="3">
    <citation type="submission" date="2025-09" db="UniProtKB">
        <authorList>
            <consortium name="Ensembl"/>
        </authorList>
    </citation>
    <scope>IDENTIFICATION</scope>
</reference>
<name>A0A671XJ43_SPAAU</name>
<dbReference type="OMA" id="QNGHTQR"/>
<dbReference type="SMART" id="SM00209">
    <property type="entry name" value="TSP1"/>
    <property type="match status" value="4"/>
</dbReference>
<dbReference type="PANTHER" id="PTHR12011">
    <property type="entry name" value="ADHESION G-PROTEIN COUPLED RECEPTOR"/>
    <property type="match status" value="1"/>
</dbReference>
<evidence type="ECO:0000256" key="8">
    <source>
        <dbReference type="ARBA" id="ARBA00023157"/>
    </source>
</evidence>
<comment type="subcellular location">
    <subcellularLocation>
        <location evidence="1">Membrane</location>
        <topology evidence="1">Multi-pass membrane protein</topology>
    </subcellularLocation>
</comment>
<evidence type="ECO:0000256" key="13">
    <source>
        <dbReference type="SAM" id="Phobius"/>
    </source>
</evidence>
<dbReference type="Proteomes" id="UP000472265">
    <property type="component" value="Chromosome 3"/>
</dbReference>
<feature type="transmembrane region" description="Helical" evidence="13">
    <location>
        <begin position="680"/>
        <end position="699"/>
    </location>
</feature>
<dbReference type="Pfam" id="PF02793">
    <property type="entry name" value="HRM"/>
    <property type="match status" value="1"/>
</dbReference>
<dbReference type="InterPro" id="IPR036445">
    <property type="entry name" value="GPCR_2_extracell_dom_sf"/>
</dbReference>
<dbReference type="Gene3D" id="2.20.100.10">
    <property type="entry name" value="Thrombospondin type-1 (TSP1) repeat"/>
    <property type="match status" value="4"/>
</dbReference>
<protein>
    <submittedName>
        <fullName evidence="17">Adhesion G protein-coupled receptor B1</fullName>
    </submittedName>
</protein>
<sequence>MAWSALTGPCVALVLLFFGLTSCTPSGPASATCATLEQSRFFGVFTSTTTLPSTPCSWTLQNPDPRRYTVYMKITKPTDSCVPRQIRTFQFDSFIETSRTYLGMESFDEVVRLCDASTTVTYLESSKQFLQIRKVAPRNGLEIMEEQDVSEFKAEFLVVGKRNPSMPACQMLCQWLEKCLSSSTHDYPCGIMNTPCQCWEAPKRKPGSCYRGGVYVEKCLPVPRDNGLDAKSDEWSSWSSCSITCGEGWQSRTRVCATSSFTTQCTGPLRENRPCNNTVVCPVDGAWDEWTPWSLCSSTCGRGYRDRTRTCKLPKNGGEPCRGPTRQTKFCNIAVCPVDGSWNEWSAWSACSASCSNGTMQRTRECNGPSYGGSECHGGWQETVNCFLKDCPVDGRWHAWSSWGSCSKTCGGGIQQRQRVCEGPFFGGEPCPGDKGEQKRCNEKRCPEPHEICPEENTGDVVWKKTPAGDMAAIACPADASGLILRRCTLDAVGLASWESPTHIKCVSENYENIQKLVSPEPLIKTIICCVLILLISLRRSQTGECQRLRLTSRLFFCSRGTTFPKRRWGMFGLVSPLQDMDKTLLPSVTLIVGCGVSSLTLLLLIIIYVSVWKYIRSERSVILINFCLSIICSNALILHSPTALLHFFFLSSFCWVLTEAWQSYMAVTGRLRNRIIRKRFLCLGWGLPALVVAVAVGFTKAKGYGTVTYCWLSLEGGLLYSFVGPAAAVVLVNMVIGILVFNKLVSKDGITDVKLKERAGASLWSSCVVLPLLALTWMSAVLAITDRRSALFQILFAVFDSLEGFIIVMVHCILRREVQEAVKCRVVDRKDDGNGDSGSSHHNGHSQHMVNFLKMPPPQLPLPMGSGFHTLPSNPSKSHMQAVPEYSSHTLTLKREKSRLAGGVDPSCGKPVYVCEGELFQQLDVDLARAHAEGSMSDGSGYVLMPNTTSTLRTKPKDDMTKYNISVEQLPQARLMHLSGPFAEPQAAFGMKSIPPDQVSVSYSERDSPIQNIHNMSSESHITHSSLENTFESMNSMMSKSETISTLSMSSLEVREEVQVAFPLAEWLCILVQINPYLKLNLHLSLSLQRQKSRYAELDFEKIMHTKKRHQNMFQDLNRKLHHAEKDRESPQGTMERPWEGVRGIPQSPPAWVRKDLEPLAASPLELHSVEWEKAGTTIPLVGQDIIDLQTEV</sequence>
<evidence type="ECO:0000256" key="10">
    <source>
        <dbReference type="ARBA" id="ARBA00023180"/>
    </source>
</evidence>
<reference evidence="17" key="2">
    <citation type="submission" date="2025-08" db="UniProtKB">
        <authorList>
            <consortium name="Ensembl"/>
        </authorList>
    </citation>
    <scope>IDENTIFICATION</scope>
</reference>
<dbReference type="PANTHER" id="PTHR12011:SF39">
    <property type="entry name" value="ADHESION G PROTEIN-COUPLED RECEPTOR B1"/>
    <property type="match status" value="1"/>
</dbReference>
<feature type="signal peptide" evidence="14">
    <location>
        <begin position="1"/>
        <end position="23"/>
    </location>
</feature>
<dbReference type="PROSITE" id="PS50227">
    <property type="entry name" value="G_PROTEIN_RECEP_F2_3"/>
    <property type="match status" value="1"/>
</dbReference>
<evidence type="ECO:0000256" key="7">
    <source>
        <dbReference type="ARBA" id="ARBA00023136"/>
    </source>
</evidence>
<dbReference type="PROSITE" id="PS50092">
    <property type="entry name" value="TSP1"/>
    <property type="match status" value="4"/>
</dbReference>
<organism evidence="17 18">
    <name type="scientific">Sparus aurata</name>
    <name type="common">Gilthead sea bream</name>
    <dbReference type="NCBI Taxonomy" id="8175"/>
    <lineage>
        <taxon>Eukaryota</taxon>
        <taxon>Metazoa</taxon>
        <taxon>Chordata</taxon>
        <taxon>Craniata</taxon>
        <taxon>Vertebrata</taxon>
        <taxon>Euteleostomi</taxon>
        <taxon>Actinopterygii</taxon>
        <taxon>Neopterygii</taxon>
        <taxon>Teleostei</taxon>
        <taxon>Neoteleostei</taxon>
        <taxon>Acanthomorphata</taxon>
        <taxon>Eupercaria</taxon>
        <taxon>Spariformes</taxon>
        <taxon>Sparidae</taxon>
        <taxon>Sparus</taxon>
    </lineage>
</organism>
<dbReference type="Gene3D" id="1.20.1070.10">
    <property type="entry name" value="Rhodopsin 7-helix transmembrane proteins"/>
    <property type="match status" value="1"/>
</dbReference>
<dbReference type="GO" id="GO:0043652">
    <property type="term" value="P:engulfment of apoptotic cell"/>
    <property type="evidence" value="ECO:0007669"/>
    <property type="project" value="TreeGrafter"/>
</dbReference>
<dbReference type="FunFam" id="2.20.100.10:FF:000003">
    <property type="entry name" value="Adhesion G protein-coupled receptor B2"/>
    <property type="match status" value="2"/>
</dbReference>
<dbReference type="GO" id="GO:0030425">
    <property type="term" value="C:dendrite"/>
    <property type="evidence" value="ECO:0007669"/>
    <property type="project" value="TreeGrafter"/>
</dbReference>
<evidence type="ECO:0000256" key="14">
    <source>
        <dbReference type="SAM" id="SignalP"/>
    </source>
</evidence>
<dbReference type="GO" id="GO:0005886">
    <property type="term" value="C:plasma membrane"/>
    <property type="evidence" value="ECO:0007669"/>
    <property type="project" value="InterPro"/>
</dbReference>
<reference evidence="17" key="1">
    <citation type="submission" date="2021-04" db="EMBL/GenBank/DDBJ databases">
        <authorList>
            <consortium name="Wellcome Sanger Institute Data Sharing"/>
        </authorList>
    </citation>
    <scope>NUCLEOTIDE SEQUENCE [LARGE SCALE GENOMIC DNA]</scope>
</reference>
<keyword evidence="18" id="KW-1185">Reference proteome</keyword>
<keyword evidence="11" id="KW-0807">Transducer</keyword>
<keyword evidence="10" id="KW-0325">Glycoprotein</keyword>
<dbReference type="AlphaFoldDB" id="A0A671XJ43"/>
<evidence type="ECO:0000259" key="16">
    <source>
        <dbReference type="PROSITE" id="PS50261"/>
    </source>
</evidence>
<evidence type="ECO:0000256" key="12">
    <source>
        <dbReference type="SAM" id="MobiDB-lite"/>
    </source>
</evidence>
<evidence type="ECO:0000256" key="5">
    <source>
        <dbReference type="ARBA" id="ARBA00022989"/>
    </source>
</evidence>
<feature type="domain" description="G-protein coupled receptors family 2 profile 2" evidence="16">
    <location>
        <begin position="633"/>
        <end position="816"/>
    </location>
</feature>
<keyword evidence="9" id="KW-0675">Receptor</keyword>
<keyword evidence="5 13" id="KW-1133">Transmembrane helix</keyword>
<evidence type="ECO:0000256" key="9">
    <source>
        <dbReference type="ARBA" id="ARBA00023170"/>
    </source>
</evidence>
<evidence type="ECO:0000256" key="2">
    <source>
        <dbReference type="ARBA" id="ARBA00022692"/>
    </source>
</evidence>
<dbReference type="InterPro" id="IPR017981">
    <property type="entry name" value="GPCR_2-like_7TM"/>
</dbReference>
<feature type="transmembrane region" description="Helical" evidence="13">
    <location>
        <begin position="719"/>
        <end position="742"/>
    </location>
</feature>
<dbReference type="GO" id="GO:0007189">
    <property type="term" value="P:adenylate cyclase-activating G protein-coupled receptor signaling pathway"/>
    <property type="evidence" value="ECO:0007669"/>
    <property type="project" value="TreeGrafter"/>
</dbReference>
<evidence type="ECO:0000256" key="6">
    <source>
        <dbReference type="ARBA" id="ARBA00023040"/>
    </source>
</evidence>
<dbReference type="PROSITE" id="PS50261">
    <property type="entry name" value="G_PROTEIN_RECEP_F2_4"/>
    <property type="match status" value="1"/>
</dbReference>
<dbReference type="InterPro" id="IPR000884">
    <property type="entry name" value="TSP1_rpt"/>
</dbReference>
<dbReference type="InterPro" id="IPR043838">
    <property type="entry name" value="AGRB_N"/>
</dbReference>
<evidence type="ECO:0000259" key="15">
    <source>
        <dbReference type="PROSITE" id="PS50227"/>
    </source>
</evidence>
<dbReference type="FunFam" id="2.20.100.10:FF:000004">
    <property type="entry name" value="Adhesion G protein-coupled receptor B2"/>
    <property type="match status" value="2"/>
</dbReference>
<dbReference type="GO" id="GO:0014069">
    <property type="term" value="C:postsynaptic density"/>
    <property type="evidence" value="ECO:0007669"/>
    <property type="project" value="TreeGrafter"/>
</dbReference>
<keyword evidence="3 14" id="KW-0732">Signal</keyword>
<evidence type="ECO:0000313" key="18">
    <source>
        <dbReference type="Proteomes" id="UP000472265"/>
    </source>
</evidence>
<dbReference type="Pfam" id="PF00090">
    <property type="entry name" value="TSP_1"/>
    <property type="match status" value="4"/>
</dbReference>
<proteinExistence type="predicted"/>
<feature type="transmembrane region" description="Helical" evidence="13">
    <location>
        <begin position="645"/>
        <end position="668"/>
    </location>
</feature>
<dbReference type="InterPro" id="IPR036383">
    <property type="entry name" value="TSP1_rpt_sf"/>
</dbReference>
<feature type="domain" description="G-protein coupled receptors family 2 profile 1" evidence="15">
    <location>
        <begin position="440"/>
        <end position="510"/>
    </location>
</feature>
<evidence type="ECO:0000313" key="17">
    <source>
        <dbReference type="Ensembl" id="ENSSAUP00010048860.1"/>
    </source>
</evidence>
<dbReference type="GO" id="GO:0004930">
    <property type="term" value="F:G protein-coupled receptor activity"/>
    <property type="evidence" value="ECO:0007669"/>
    <property type="project" value="UniProtKB-KW"/>
</dbReference>
<accession>A0A671XJ43</accession>
<feature type="region of interest" description="Disordered" evidence="12">
    <location>
        <begin position="830"/>
        <end position="850"/>
    </location>
</feature>